<dbReference type="Pfam" id="PF00174">
    <property type="entry name" value="Oxidored_molyb"/>
    <property type="match status" value="1"/>
</dbReference>
<dbReference type="AlphaFoldDB" id="I2GPB6"/>
<feature type="domain" description="Oxidoreductase molybdopterin-binding" evidence="2">
    <location>
        <begin position="25"/>
        <end position="162"/>
    </location>
</feature>
<dbReference type="EMBL" id="CAIT01000009">
    <property type="protein sequence ID" value="CCH55744.1"/>
    <property type="molecule type" value="Genomic_DNA"/>
</dbReference>
<comment type="caution">
    <text evidence="3">The sequence shown here is derived from an EMBL/GenBank/DDBJ whole genome shotgun (WGS) entry which is preliminary data.</text>
</comment>
<evidence type="ECO:0000256" key="1">
    <source>
        <dbReference type="SAM" id="SignalP"/>
    </source>
</evidence>
<evidence type="ECO:0000259" key="2">
    <source>
        <dbReference type="Pfam" id="PF00174"/>
    </source>
</evidence>
<dbReference type="OrthoDB" id="482420at2"/>
<keyword evidence="1" id="KW-0732">Signal</keyword>
<dbReference type="SUPFAM" id="SSF56524">
    <property type="entry name" value="Oxidoreductase molybdopterin-binding domain"/>
    <property type="match status" value="1"/>
</dbReference>
<dbReference type="eggNOG" id="COG2041">
    <property type="taxonomic scope" value="Bacteria"/>
</dbReference>
<proteinExistence type="predicted"/>
<dbReference type="Gene3D" id="3.90.420.10">
    <property type="entry name" value="Oxidoreductase, molybdopterin-binding domain"/>
    <property type="match status" value="1"/>
</dbReference>
<dbReference type="Proteomes" id="UP000009309">
    <property type="component" value="Unassembled WGS sequence"/>
</dbReference>
<sequence>MSIHPLFTRLFVLVAFTVAAITVQAQATLTVQGEVEKPLTLQAAELAAMPHVDVTAKDHDEKKHRFSGVPLVDVLRQAGVTLGGKLRGPNLGKYVLLTAADGYQVVFALPELDPEFTDRQILLVDKMDGKPLPTDAGPFRIVVPDEKKHARWIRQVTAIRVNKAN</sequence>
<name>I2GPB6_9BACT</name>
<organism evidence="3 4">
    <name type="scientific">Fibrisoma limi BUZ 3</name>
    <dbReference type="NCBI Taxonomy" id="1185876"/>
    <lineage>
        <taxon>Bacteria</taxon>
        <taxon>Pseudomonadati</taxon>
        <taxon>Bacteroidota</taxon>
        <taxon>Cytophagia</taxon>
        <taxon>Cytophagales</taxon>
        <taxon>Spirosomataceae</taxon>
        <taxon>Fibrisoma</taxon>
    </lineage>
</organism>
<accession>I2GPB6</accession>
<evidence type="ECO:0000313" key="4">
    <source>
        <dbReference type="Proteomes" id="UP000009309"/>
    </source>
</evidence>
<dbReference type="STRING" id="1185876.BN8_05029"/>
<dbReference type="RefSeq" id="WP_009284309.1">
    <property type="nucleotide sequence ID" value="NZ_CAIT01000009.1"/>
</dbReference>
<keyword evidence="4" id="KW-1185">Reference proteome</keyword>
<protein>
    <recommendedName>
        <fullName evidence="2">Oxidoreductase molybdopterin-binding domain-containing protein</fullName>
    </recommendedName>
</protein>
<dbReference type="InterPro" id="IPR036374">
    <property type="entry name" value="OxRdtase_Mopterin-bd_sf"/>
</dbReference>
<dbReference type="InterPro" id="IPR000572">
    <property type="entry name" value="OxRdtase_Mopterin-bd_dom"/>
</dbReference>
<evidence type="ECO:0000313" key="3">
    <source>
        <dbReference type="EMBL" id="CCH55744.1"/>
    </source>
</evidence>
<reference evidence="3 4" key="1">
    <citation type="journal article" date="2012" name="J. Bacteriol.">
        <title>Genome Sequence of the Filamentous Bacterium Fibrisoma limi BUZ 3T.</title>
        <authorList>
            <person name="Filippini M."/>
            <person name="Qi W."/>
            <person name="Jaenicke S."/>
            <person name="Goesmann A."/>
            <person name="Smits T.H."/>
            <person name="Bagheri H.C."/>
        </authorList>
    </citation>
    <scope>NUCLEOTIDE SEQUENCE [LARGE SCALE GENOMIC DNA]</scope>
    <source>
        <strain evidence="4">BUZ 3T</strain>
    </source>
</reference>
<feature type="chain" id="PRO_5003658635" description="Oxidoreductase molybdopterin-binding domain-containing protein" evidence="1">
    <location>
        <begin position="28"/>
        <end position="165"/>
    </location>
</feature>
<gene>
    <name evidence="3" type="ORF">BN8_05029</name>
</gene>
<feature type="signal peptide" evidence="1">
    <location>
        <begin position="1"/>
        <end position="27"/>
    </location>
</feature>